<dbReference type="Proteomes" id="UP000615446">
    <property type="component" value="Unassembled WGS sequence"/>
</dbReference>
<name>A0A8H3QC72_9GLOM</name>
<accession>A0A8H3QC72</accession>
<reference evidence="1" key="1">
    <citation type="submission" date="2019-10" db="EMBL/GenBank/DDBJ databases">
        <title>Conservation and host-specific expression of non-tandemly repeated heterogenous ribosome RNA gene in arbuscular mycorrhizal fungi.</title>
        <authorList>
            <person name="Maeda T."/>
            <person name="Kobayashi Y."/>
            <person name="Nakagawa T."/>
            <person name="Ezawa T."/>
            <person name="Yamaguchi K."/>
            <person name="Bino T."/>
            <person name="Nishimoto Y."/>
            <person name="Shigenobu S."/>
            <person name="Kawaguchi M."/>
        </authorList>
    </citation>
    <scope>NUCLEOTIDE SEQUENCE</scope>
    <source>
        <strain evidence="1">HR1</strain>
    </source>
</reference>
<dbReference type="AlphaFoldDB" id="A0A8H3QC72"/>
<gene>
    <name evidence="1" type="ORF">RCL2_000110800</name>
</gene>
<comment type="caution">
    <text evidence="1">The sequence shown here is derived from an EMBL/GenBank/DDBJ whole genome shotgun (WGS) entry which is preliminary data.</text>
</comment>
<dbReference type="EMBL" id="BLAL01000007">
    <property type="protein sequence ID" value="GES73582.1"/>
    <property type="molecule type" value="Genomic_DNA"/>
</dbReference>
<organism evidence="1 2">
    <name type="scientific">Rhizophagus clarus</name>
    <dbReference type="NCBI Taxonomy" id="94130"/>
    <lineage>
        <taxon>Eukaryota</taxon>
        <taxon>Fungi</taxon>
        <taxon>Fungi incertae sedis</taxon>
        <taxon>Mucoromycota</taxon>
        <taxon>Glomeromycotina</taxon>
        <taxon>Glomeromycetes</taxon>
        <taxon>Glomerales</taxon>
        <taxon>Glomeraceae</taxon>
        <taxon>Rhizophagus</taxon>
    </lineage>
</organism>
<protein>
    <submittedName>
        <fullName evidence="1">Uncharacterized protein</fullName>
    </submittedName>
</protein>
<proteinExistence type="predicted"/>
<evidence type="ECO:0000313" key="1">
    <source>
        <dbReference type="EMBL" id="GES73582.1"/>
    </source>
</evidence>
<sequence length="83" mass="9700">MSRQARQHRSRLSRPELAISASTEVVFQTDPEGVYGRVPEKCIMTYLEPSFERKMKWTISAEEEEIFCRNIFMSSEAYQNSTC</sequence>
<evidence type="ECO:0000313" key="2">
    <source>
        <dbReference type="Proteomes" id="UP000615446"/>
    </source>
</evidence>